<reference evidence="2" key="1">
    <citation type="journal article" date="2014" name="Science">
        <title>The coffee genome provides insight into the convergent evolution of caffeine biosynthesis.</title>
        <authorList>
            <person name="Denoeud F."/>
            <person name="Carretero-Paulet L."/>
            <person name="Dereeper A."/>
            <person name="Droc G."/>
            <person name="Guyot R."/>
            <person name="Pietrella M."/>
            <person name="Zheng C."/>
            <person name="Alberti A."/>
            <person name="Anthony F."/>
            <person name="Aprea G."/>
            <person name="Aury J.M."/>
            <person name="Bento P."/>
            <person name="Bernard M."/>
            <person name="Bocs S."/>
            <person name="Campa C."/>
            <person name="Cenci A."/>
            <person name="Combes M.C."/>
            <person name="Crouzillat D."/>
            <person name="Da Silva C."/>
            <person name="Daddiego L."/>
            <person name="De Bellis F."/>
            <person name="Dussert S."/>
            <person name="Garsmeur O."/>
            <person name="Gayraud T."/>
            <person name="Guignon V."/>
            <person name="Jahn K."/>
            <person name="Jamilloux V."/>
            <person name="Joet T."/>
            <person name="Labadie K."/>
            <person name="Lan T."/>
            <person name="Leclercq J."/>
            <person name="Lepelley M."/>
            <person name="Leroy T."/>
            <person name="Li L.T."/>
            <person name="Librado P."/>
            <person name="Lopez L."/>
            <person name="Munoz A."/>
            <person name="Noel B."/>
            <person name="Pallavicini A."/>
            <person name="Perrotta G."/>
            <person name="Poncet V."/>
            <person name="Pot D."/>
            <person name="Priyono X."/>
            <person name="Rigoreau M."/>
            <person name="Rouard M."/>
            <person name="Rozas J."/>
            <person name="Tranchant-Dubreuil C."/>
            <person name="VanBuren R."/>
            <person name="Zhang Q."/>
            <person name="Andrade A.C."/>
            <person name="Argout X."/>
            <person name="Bertrand B."/>
            <person name="de Kochko A."/>
            <person name="Graziosi G."/>
            <person name="Henry R.J."/>
            <person name="Jayarama X."/>
            <person name="Ming R."/>
            <person name="Nagai C."/>
            <person name="Rounsley S."/>
            <person name="Sankoff D."/>
            <person name="Giuliano G."/>
            <person name="Albert V.A."/>
            <person name="Wincker P."/>
            <person name="Lashermes P."/>
        </authorList>
    </citation>
    <scope>NUCLEOTIDE SEQUENCE [LARGE SCALE GENOMIC DNA]</scope>
    <source>
        <strain evidence="2">cv. DH200-94</strain>
    </source>
</reference>
<sequence>MQQRIVIRVLDCTKKKQLSKAMQIAVSVAGIERVALQGENKDQIVVVGEGIDAVNLTSLLRKKLGSVELVSVIPIGELENREEEEEEYTYGTTSIQPTVYPTYPVWTYPTYPVWTYPTY</sequence>
<dbReference type="STRING" id="49390.A0A068UJZ8"/>
<dbReference type="Gramene" id="CDP08855">
    <property type="protein sequence ID" value="CDP08855"/>
    <property type="gene ID" value="GSCOC_T00027968001"/>
</dbReference>
<name>A0A068UJZ8_COFCA</name>
<evidence type="ECO:0008006" key="3">
    <source>
        <dbReference type="Google" id="ProtNLM"/>
    </source>
</evidence>
<dbReference type="InParanoid" id="A0A068UJZ8"/>
<dbReference type="PhylomeDB" id="A0A068UJZ8"/>
<dbReference type="EMBL" id="HG739119">
    <property type="protein sequence ID" value="CDP08855.1"/>
    <property type="molecule type" value="Genomic_DNA"/>
</dbReference>
<evidence type="ECO:0000313" key="1">
    <source>
        <dbReference type="EMBL" id="CDP08855.1"/>
    </source>
</evidence>
<dbReference type="PANTHER" id="PTHR46932:SF5">
    <property type="entry name" value="GENOME ASSEMBLY, CHROMOSOME: II"/>
    <property type="match status" value="1"/>
</dbReference>
<dbReference type="AlphaFoldDB" id="A0A068UJZ8"/>
<dbReference type="OrthoDB" id="692882at2759"/>
<protein>
    <recommendedName>
        <fullName evidence="3">HMA domain-containing protein</fullName>
    </recommendedName>
</protein>
<gene>
    <name evidence="1" type="ORF">GSCOC_T00027968001</name>
</gene>
<dbReference type="InterPro" id="IPR042885">
    <property type="entry name" value="HIPP47/16"/>
</dbReference>
<dbReference type="Gene3D" id="3.30.70.100">
    <property type="match status" value="1"/>
</dbReference>
<organism evidence="1 2">
    <name type="scientific">Coffea canephora</name>
    <name type="common">Robusta coffee</name>
    <dbReference type="NCBI Taxonomy" id="49390"/>
    <lineage>
        <taxon>Eukaryota</taxon>
        <taxon>Viridiplantae</taxon>
        <taxon>Streptophyta</taxon>
        <taxon>Embryophyta</taxon>
        <taxon>Tracheophyta</taxon>
        <taxon>Spermatophyta</taxon>
        <taxon>Magnoliopsida</taxon>
        <taxon>eudicotyledons</taxon>
        <taxon>Gunneridae</taxon>
        <taxon>Pentapetalae</taxon>
        <taxon>asterids</taxon>
        <taxon>lamiids</taxon>
        <taxon>Gentianales</taxon>
        <taxon>Rubiaceae</taxon>
        <taxon>Ixoroideae</taxon>
        <taxon>Gardenieae complex</taxon>
        <taxon>Bertiereae - Coffeeae clade</taxon>
        <taxon>Coffeeae</taxon>
        <taxon>Coffea</taxon>
    </lineage>
</organism>
<evidence type="ECO:0000313" key="2">
    <source>
        <dbReference type="Proteomes" id="UP000295252"/>
    </source>
</evidence>
<accession>A0A068UJZ8</accession>
<keyword evidence="2" id="KW-1185">Reference proteome</keyword>
<proteinExistence type="predicted"/>
<dbReference type="PANTHER" id="PTHR46932">
    <property type="entry name" value="HEAVY METAL-ASSOCIATED ISOPRENYLATED PLANT PROTEIN 47"/>
    <property type="match status" value="1"/>
</dbReference>
<dbReference type="OMA" id="PTYPVWT"/>
<dbReference type="Proteomes" id="UP000295252">
    <property type="component" value="Chromosome IV"/>
</dbReference>